<evidence type="ECO:0000256" key="2">
    <source>
        <dbReference type="ARBA" id="ARBA00022803"/>
    </source>
</evidence>
<dbReference type="RefSeq" id="WP_145069977.1">
    <property type="nucleotide sequence ID" value="NZ_CP036287.1"/>
</dbReference>
<dbReference type="EMBL" id="CP036287">
    <property type="protein sequence ID" value="QDU69768.1"/>
    <property type="molecule type" value="Genomic_DNA"/>
</dbReference>
<dbReference type="SMART" id="SM00028">
    <property type="entry name" value="TPR"/>
    <property type="match status" value="3"/>
</dbReference>
<dbReference type="PANTHER" id="PTHR45641">
    <property type="entry name" value="TETRATRICOPEPTIDE REPEAT PROTEIN (AFU_ORTHOLOGUE AFUA_6G03870)"/>
    <property type="match status" value="1"/>
</dbReference>
<protein>
    <submittedName>
        <fullName evidence="3">Tetratricopeptide repeat protein</fullName>
    </submittedName>
</protein>
<proteinExistence type="predicted"/>
<gene>
    <name evidence="3" type="ORF">Pla133_48900</name>
</gene>
<name>A0A518BS25_9BACT</name>
<evidence type="ECO:0000313" key="4">
    <source>
        <dbReference type="Proteomes" id="UP000316921"/>
    </source>
</evidence>
<organism evidence="3 4">
    <name type="scientific">Engelhardtia mirabilis</name>
    <dbReference type="NCBI Taxonomy" id="2528011"/>
    <lineage>
        <taxon>Bacteria</taxon>
        <taxon>Pseudomonadati</taxon>
        <taxon>Planctomycetota</taxon>
        <taxon>Planctomycetia</taxon>
        <taxon>Planctomycetia incertae sedis</taxon>
        <taxon>Engelhardtia</taxon>
    </lineage>
</organism>
<accession>A0A518BS25</accession>
<sequence length="481" mass="51219">MADLGREFTRLTQLEPARDLLARADSLSPKTRVLLLSNLGQSYRLAGFLDQATAVAEMGLTSVAPAPPASTASGADPDASLFAMLAAAQAATASGAQDEALRLWESYLETARGVVAWDDHRWLRGQVGLAQTLSQKGEAGRARSILERWTDPTIAALGPLDPSSLVARRLLGWERLRTGDTADGMELLTALRDELESSERRAELWPSLAAIHNTIGVAHMQLGQLDGALSAHEADLAIAIEFQGATHPDTLTSRVNLAGMAVDAGQVGRALELLREVVEAPSDESVQALRIQAAAWAELGWLYDSSDRPDDSVAAALRALDLRAEALGPSDPYTAQSVGTAVTLMVRAGRLEEALTLDQDWRARLGDGVDAAMLARIELGLGLAHLRGGGFDEALTSLERARDLRLALGLQTASVDSMIGEARLRSGDVEGGLELLTGTLGVLERQRSLRYPEALEVLADYHDSVGDSGAAAGYRSRLEGR</sequence>
<dbReference type="InterPro" id="IPR011990">
    <property type="entry name" value="TPR-like_helical_dom_sf"/>
</dbReference>
<dbReference type="InterPro" id="IPR019734">
    <property type="entry name" value="TPR_rpt"/>
</dbReference>
<keyword evidence="4" id="KW-1185">Reference proteome</keyword>
<reference evidence="3 4" key="1">
    <citation type="submission" date="2019-02" db="EMBL/GenBank/DDBJ databases">
        <title>Deep-cultivation of Planctomycetes and their phenomic and genomic characterization uncovers novel biology.</title>
        <authorList>
            <person name="Wiegand S."/>
            <person name="Jogler M."/>
            <person name="Boedeker C."/>
            <person name="Pinto D."/>
            <person name="Vollmers J."/>
            <person name="Rivas-Marin E."/>
            <person name="Kohn T."/>
            <person name="Peeters S.H."/>
            <person name="Heuer A."/>
            <person name="Rast P."/>
            <person name="Oberbeckmann S."/>
            <person name="Bunk B."/>
            <person name="Jeske O."/>
            <person name="Meyerdierks A."/>
            <person name="Storesund J.E."/>
            <person name="Kallscheuer N."/>
            <person name="Luecker S."/>
            <person name="Lage O.M."/>
            <person name="Pohl T."/>
            <person name="Merkel B.J."/>
            <person name="Hornburger P."/>
            <person name="Mueller R.-W."/>
            <person name="Bruemmer F."/>
            <person name="Labrenz M."/>
            <person name="Spormann A.M."/>
            <person name="Op den Camp H."/>
            <person name="Overmann J."/>
            <person name="Amann R."/>
            <person name="Jetten M.S.M."/>
            <person name="Mascher T."/>
            <person name="Medema M.H."/>
            <person name="Devos D.P."/>
            <person name="Kaster A.-K."/>
            <person name="Ovreas L."/>
            <person name="Rohde M."/>
            <person name="Galperin M.Y."/>
            <person name="Jogler C."/>
        </authorList>
    </citation>
    <scope>NUCLEOTIDE SEQUENCE [LARGE SCALE GENOMIC DNA]</scope>
    <source>
        <strain evidence="3 4">Pla133</strain>
    </source>
</reference>
<dbReference type="SUPFAM" id="SSF48452">
    <property type="entry name" value="TPR-like"/>
    <property type="match status" value="3"/>
</dbReference>
<dbReference type="KEGG" id="pbap:Pla133_48900"/>
<dbReference type="AlphaFoldDB" id="A0A518BS25"/>
<dbReference type="Pfam" id="PF13374">
    <property type="entry name" value="TPR_10"/>
    <property type="match status" value="1"/>
</dbReference>
<evidence type="ECO:0000256" key="1">
    <source>
        <dbReference type="ARBA" id="ARBA00022737"/>
    </source>
</evidence>
<keyword evidence="2" id="KW-0802">TPR repeat</keyword>
<evidence type="ECO:0000313" key="3">
    <source>
        <dbReference type="EMBL" id="QDU69768.1"/>
    </source>
</evidence>
<keyword evidence="1" id="KW-0677">Repeat</keyword>
<dbReference type="PANTHER" id="PTHR45641:SF19">
    <property type="entry name" value="NEPHROCYSTIN-3"/>
    <property type="match status" value="1"/>
</dbReference>
<dbReference type="Proteomes" id="UP000316921">
    <property type="component" value="Chromosome"/>
</dbReference>
<dbReference type="Gene3D" id="1.25.40.10">
    <property type="entry name" value="Tetratricopeptide repeat domain"/>
    <property type="match status" value="2"/>
</dbReference>
<dbReference type="Pfam" id="PF13424">
    <property type="entry name" value="TPR_12"/>
    <property type="match status" value="1"/>
</dbReference>